<dbReference type="CDD" id="cd02440">
    <property type="entry name" value="AdoMet_MTases"/>
    <property type="match status" value="1"/>
</dbReference>
<dbReference type="EMBL" id="JPVQ01000044">
    <property type="protein sequence ID" value="KGR89492.1"/>
    <property type="molecule type" value="Genomic_DNA"/>
</dbReference>
<sequence length="201" mass="24138">MNEKYFDELLNVHTESSKSDVNNSVYYHPYEPTPYEALELLFQHYTMNSHDHVVDFGCGKGRLNFYIDHQIGCSVTGIEMNPSFYQDAIQNKKSYLKKKRKKTEAIQFLCCKAEEYNIQELDNRFYFFNPFTIPIFMKVVHNILRSFENNNREIDLILYYASDDYRYFLEFQTPFECVNEISLPGIYDKNTYERFLIYRAK</sequence>
<protein>
    <submittedName>
        <fullName evidence="2">SAM-dependent methyltransferase</fullName>
    </submittedName>
</protein>
<dbReference type="eggNOG" id="COG2230">
    <property type="taxonomic scope" value="Bacteria"/>
</dbReference>
<dbReference type="Proteomes" id="UP000030595">
    <property type="component" value="Unassembled WGS sequence"/>
</dbReference>
<comment type="caution">
    <text evidence="2">The sequence shown here is derived from an EMBL/GenBank/DDBJ whole genome shotgun (WGS) entry which is preliminary data.</text>
</comment>
<dbReference type="InterPro" id="IPR029063">
    <property type="entry name" value="SAM-dependent_MTases_sf"/>
</dbReference>
<dbReference type="SUPFAM" id="SSF53335">
    <property type="entry name" value="S-adenosyl-L-methionine-dependent methyltransferases"/>
    <property type="match status" value="1"/>
</dbReference>
<dbReference type="GO" id="GO:0008168">
    <property type="term" value="F:methyltransferase activity"/>
    <property type="evidence" value="ECO:0007669"/>
    <property type="project" value="UniProtKB-KW"/>
</dbReference>
<evidence type="ECO:0000259" key="1">
    <source>
        <dbReference type="Pfam" id="PF13679"/>
    </source>
</evidence>
<evidence type="ECO:0000313" key="2">
    <source>
        <dbReference type="EMBL" id="KGR89492.1"/>
    </source>
</evidence>
<dbReference type="Pfam" id="PF13679">
    <property type="entry name" value="Methyltransf_32"/>
    <property type="match status" value="1"/>
</dbReference>
<dbReference type="GO" id="GO:0032259">
    <property type="term" value="P:methylation"/>
    <property type="evidence" value="ECO:0007669"/>
    <property type="project" value="UniProtKB-KW"/>
</dbReference>
<gene>
    <name evidence="2" type="ORF">CD30_16740</name>
</gene>
<dbReference type="AlphaFoldDB" id="A0A0A3JR50"/>
<proteinExistence type="predicted"/>
<keyword evidence="2" id="KW-0489">Methyltransferase</keyword>
<feature type="domain" description="Methyltransferase" evidence="1">
    <location>
        <begin position="40"/>
        <end position="101"/>
    </location>
</feature>
<accession>A0A0A3JR50</accession>
<keyword evidence="2" id="KW-0808">Transferase</keyword>
<name>A0A0A3JR50_9BACL</name>
<dbReference type="InterPro" id="IPR025714">
    <property type="entry name" value="Methyltranfer_dom"/>
</dbReference>
<dbReference type="OrthoDB" id="9780095at2"/>
<dbReference type="Gene3D" id="3.40.50.150">
    <property type="entry name" value="Vaccinia Virus protein VP39"/>
    <property type="match status" value="1"/>
</dbReference>
<organism evidence="2 3">
    <name type="scientific">Ureibacillus massiliensis 4400831 = CIP 108448 = CCUG 49529</name>
    <dbReference type="NCBI Taxonomy" id="1211035"/>
    <lineage>
        <taxon>Bacteria</taxon>
        <taxon>Bacillati</taxon>
        <taxon>Bacillota</taxon>
        <taxon>Bacilli</taxon>
        <taxon>Bacillales</taxon>
        <taxon>Caryophanaceae</taxon>
        <taxon>Ureibacillus</taxon>
    </lineage>
</organism>
<dbReference type="RefSeq" id="WP_036179120.1">
    <property type="nucleotide sequence ID" value="NZ_AVCZ01000044.1"/>
</dbReference>
<evidence type="ECO:0000313" key="3">
    <source>
        <dbReference type="Proteomes" id="UP000030595"/>
    </source>
</evidence>
<reference evidence="2 3" key="1">
    <citation type="submission" date="2014-02" db="EMBL/GenBank/DDBJ databases">
        <title>Draft genome sequence of Lysinibacillus massiliensis CCUG 49529.</title>
        <authorList>
            <person name="Zhang F."/>
            <person name="Wang G."/>
            <person name="Zhang L."/>
        </authorList>
    </citation>
    <scope>NUCLEOTIDE SEQUENCE [LARGE SCALE GENOMIC DNA]</scope>
    <source>
        <strain evidence="2 3">CCUG 49529</strain>
    </source>
</reference>
<keyword evidence="3" id="KW-1185">Reference proteome</keyword>